<dbReference type="GO" id="GO:0042742">
    <property type="term" value="P:defense response to bacterium"/>
    <property type="evidence" value="ECO:0007669"/>
    <property type="project" value="InterPro"/>
</dbReference>
<reference evidence="4 5" key="1">
    <citation type="submission" date="2017-10" db="EMBL/GenBank/DDBJ databases">
        <title>A novel species of cold-tolerant Malassezia isolated from bats.</title>
        <authorList>
            <person name="Lorch J.M."/>
            <person name="Palmer J.M."/>
            <person name="Vanderwolf K.J."/>
            <person name="Schmidt K.Z."/>
            <person name="Verant M.L."/>
            <person name="Weller T.J."/>
            <person name="Blehert D.S."/>
        </authorList>
    </citation>
    <scope>NUCLEOTIDE SEQUENCE [LARGE SCALE GENOMIC DNA]</scope>
    <source>
        <strain evidence="4 5">NWHC:44797-103</strain>
    </source>
</reference>
<dbReference type="OrthoDB" id="406505at2759"/>
<dbReference type="CDD" id="cd22191">
    <property type="entry name" value="DPBB_RlpA_EXP_N-like"/>
    <property type="match status" value="1"/>
</dbReference>
<dbReference type="Gene3D" id="2.40.40.10">
    <property type="entry name" value="RlpA-like domain"/>
    <property type="match status" value="1"/>
</dbReference>
<evidence type="ECO:0000259" key="3">
    <source>
        <dbReference type="Pfam" id="PF00967"/>
    </source>
</evidence>
<protein>
    <recommendedName>
        <fullName evidence="3">Barwin domain-containing protein</fullName>
    </recommendedName>
</protein>
<keyword evidence="5" id="KW-1185">Reference proteome</keyword>
<accession>A0A2N1JBG7</accession>
<dbReference type="Proteomes" id="UP000232875">
    <property type="component" value="Unassembled WGS sequence"/>
</dbReference>
<evidence type="ECO:0000313" key="4">
    <source>
        <dbReference type="EMBL" id="PKI83885.1"/>
    </source>
</evidence>
<evidence type="ECO:0000256" key="2">
    <source>
        <dbReference type="SAM" id="SignalP"/>
    </source>
</evidence>
<dbReference type="InterPro" id="IPR051477">
    <property type="entry name" value="Expansin_CellWall"/>
</dbReference>
<evidence type="ECO:0000313" key="5">
    <source>
        <dbReference type="Proteomes" id="UP000232875"/>
    </source>
</evidence>
<sequence>MSRFVKFTLYAFVALIAFAAVVRTEEKYYDDDGNDLIVFDSKIGDNDFEDDAPSKRSLNIRGKSAYGMAARHKNERLFTSGPSDNEKLIDHNIKITWYASEDLKAPACSNGKWDPSNSNHIGAVMKGWDGGPQCGQFVRLCNDKTSVCVKVRIVDECAGCSKNHVDLTKSAFKKLATTGTLDEGITTGLKLWDSHKPNPWDFSLYGPVAL</sequence>
<dbReference type="SUPFAM" id="SSF50685">
    <property type="entry name" value="Barwin-like endoglucanases"/>
    <property type="match status" value="1"/>
</dbReference>
<evidence type="ECO:0000256" key="1">
    <source>
        <dbReference type="ARBA" id="ARBA00022729"/>
    </source>
</evidence>
<feature type="chain" id="PRO_5014664619" description="Barwin domain-containing protein" evidence="2">
    <location>
        <begin position="25"/>
        <end position="210"/>
    </location>
</feature>
<dbReference type="EMBL" id="KZ454990">
    <property type="protein sequence ID" value="PKI83885.1"/>
    <property type="molecule type" value="Genomic_DNA"/>
</dbReference>
<proteinExistence type="predicted"/>
<dbReference type="PANTHER" id="PTHR31836">
    <property type="match status" value="1"/>
</dbReference>
<dbReference type="InterPro" id="IPR036908">
    <property type="entry name" value="RlpA-like_sf"/>
</dbReference>
<feature type="domain" description="Barwin" evidence="3">
    <location>
        <begin position="132"/>
        <end position="180"/>
    </location>
</feature>
<organism evidence="4 5">
    <name type="scientific">Malassezia vespertilionis</name>
    <dbReference type="NCBI Taxonomy" id="2020962"/>
    <lineage>
        <taxon>Eukaryota</taxon>
        <taxon>Fungi</taxon>
        <taxon>Dikarya</taxon>
        <taxon>Basidiomycota</taxon>
        <taxon>Ustilaginomycotina</taxon>
        <taxon>Malasseziomycetes</taxon>
        <taxon>Malasseziales</taxon>
        <taxon>Malasseziaceae</taxon>
        <taxon>Malassezia</taxon>
    </lineage>
</organism>
<dbReference type="GO" id="GO:0050832">
    <property type="term" value="P:defense response to fungus"/>
    <property type="evidence" value="ECO:0007669"/>
    <property type="project" value="InterPro"/>
</dbReference>
<keyword evidence="1 2" id="KW-0732">Signal</keyword>
<dbReference type="PANTHER" id="PTHR31836:SF22">
    <property type="entry name" value="RLPA-LIKE PROTEIN DOUBLE-PSI BETA-BARREL DOMAIN-CONTAINING PROTEIN"/>
    <property type="match status" value="1"/>
</dbReference>
<dbReference type="InterPro" id="IPR001153">
    <property type="entry name" value="Barwin_dom"/>
</dbReference>
<dbReference type="STRING" id="2020962.A0A2N1JBG7"/>
<name>A0A2N1JBG7_9BASI</name>
<feature type="signal peptide" evidence="2">
    <location>
        <begin position="1"/>
        <end position="24"/>
    </location>
</feature>
<dbReference type="Pfam" id="PF00967">
    <property type="entry name" value="Barwin"/>
    <property type="match status" value="1"/>
</dbReference>
<gene>
    <name evidence="4" type="ORF">MVES_001987</name>
</gene>
<dbReference type="AlphaFoldDB" id="A0A2N1JBG7"/>